<protein>
    <submittedName>
        <fullName evidence="1">Uncharacterized protein</fullName>
    </submittedName>
</protein>
<dbReference type="InterPro" id="IPR016102">
    <property type="entry name" value="Succinyl-CoA_synth-like"/>
</dbReference>
<reference evidence="1 2" key="1">
    <citation type="submission" date="2023-07" db="EMBL/GenBank/DDBJ databases">
        <authorList>
            <person name="Lian W.-H."/>
        </authorList>
    </citation>
    <scope>NUCLEOTIDE SEQUENCE [LARGE SCALE GENOMIC DNA]</scope>
    <source>
        <strain evidence="1 2">SYSU DXS3180</strain>
    </source>
</reference>
<evidence type="ECO:0000313" key="2">
    <source>
        <dbReference type="Proteomes" id="UP001560573"/>
    </source>
</evidence>
<keyword evidence="2" id="KW-1185">Reference proteome</keyword>
<comment type="caution">
    <text evidence="1">The sequence shown here is derived from an EMBL/GenBank/DDBJ whole genome shotgun (WGS) entry which is preliminary data.</text>
</comment>
<dbReference type="SUPFAM" id="SSF52210">
    <property type="entry name" value="Succinyl-CoA synthetase domains"/>
    <property type="match status" value="1"/>
</dbReference>
<dbReference type="EMBL" id="JAULBC010000003">
    <property type="protein sequence ID" value="MEX6687956.1"/>
    <property type="molecule type" value="Genomic_DNA"/>
</dbReference>
<evidence type="ECO:0000313" key="1">
    <source>
        <dbReference type="EMBL" id="MEX6687956.1"/>
    </source>
</evidence>
<proteinExistence type="predicted"/>
<dbReference type="RefSeq" id="WP_369329363.1">
    <property type="nucleotide sequence ID" value="NZ_JAULBC010000003.1"/>
</dbReference>
<organism evidence="1 2">
    <name type="scientific">Danxiaibacter flavus</name>
    <dbReference type="NCBI Taxonomy" id="3049108"/>
    <lineage>
        <taxon>Bacteria</taxon>
        <taxon>Pseudomonadati</taxon>
        <taxon>Bacteroidota</taxon>
        <taxon>Chitinophagia</taxon>
        <taxon>Chitinophagales</taxon>
        <taxon>Chitinophagaceae</taxon>
        <taxon>Danxiaibacter</taxon>
    </lineage>
</organism>
<accession>A0ABV3ZDK1</accession>
<dbReference type="Proteomes" id="UP001560573">
    <property type="component" value="Unassembled WGS sequence"/>
</dbReference>
<sequence>MPIGLRKAAFSHTGNNPVDIIGDASYQCYLATITVADEFGADAIYVVITPQFMTHPEKICTILKDRPFKTKLLPVLLGGEAMEAAKAYLRSEKINFFESIQEAVSFFPPSNIM</sequence>
<gene>
    <name evidence="1" type="ORF">QTN47_10645</name>
</gene>
<name>A0ABV3ZDK1_9BACT</name>
<dbReference type="Gene3D" id="3.40.50.261">
    <property type="entry name" value="Succinyl-CoA synthetase domains"/>
    <property type="match status" value="1"/>
</dbReference>